<gene>
    <name evidence="2" type="ORF">J8273_6586</name>
</gene>
<accession>A0A8J6E2E5</accession>
<proteinExistence type="predicted"/>
<dbReference type="Proteomes" id="UP000717585">
    <property type="component" value="Unassembled WGS sequence"/>
</dbReference>
<feature type="region of interest" description="Disordered" evidence="1">
    <location>
        <begin position="379"/>
        <end position="434"/>
    </location>
</feature>
<feature type="compositionally biased region" description="Basic and acidic residues" evidence="1">
    <location>
        <begin position="113"/>
        <end position="135"/>
    </location>
</feature>
<comment type="caution">
    <text evidence="2">The sequence shown here is derived from an EMBL/GenBank/DDBJ whole genome shotgun (WGS) entry which is preliminary data.</text>
</comment>
<keyword evidence="3" id="KW-1185">Reference proteome</keyword>
<evidence type="ECO:0000256" key="1">
    <source>
        <dbReference type="SAM" id="MobiDB-lite"/>
    </source>
</evidence>
<dbReference type="EMBL" id="JAHDYR010000053">
    <property type="protein sequence ID" value="KAG9391807.1"/>
    <property type="molecule type" value="Genomic_DNA"/>
</dbReference>
<feature type="compositionally biased region" description="Basic residues" evidence="1">
    <location>
        <begin position="136"/>
        <end position="149"/>
    </location>
</feature>
<protein>
    <submittedName>
        <fullName evidence="2">Uncharacterized protein</fullName>
    </submittedName>
</protein>
<name>A0A8J6E2E5_9EUKA</name>
<feature type="region of interest" description="Disordered" evidence="1">
    <location>
        <begin position="112"/>
        <end position="197"/>
    </location>
</feature>
<evidence type="ECO:0000313" key="3">
    <source>
        <dbReference type="Proteomes" id="UP000717585"/>
    </source>
</evidence>
<feature type="region of interest" description="Disordered" evidence="1">
    <location>
        <begin position="345"/>
        <end position="367"/>
    </location>
</feature>
<dbReference type="AlphaFoldDB" id="A0A8J6E2E5"/>
<reference evidence="2" key="1">
    <citation type="submission" date="2021-05" db="EMBL/GenBank/DDBJ databases">
        <title>A free-living protist that lacks canonical eukaryotic 1 DNA replication and segregation systems.</title>
        <authorList>
            <person name="Salas-Leiva D.E."/>
            <person name="Tromer E.C."/>
            <person name="Curtis B.A."/>
            <person name="Jerlstrom-Hultqvist J."/>
            <person name="Kolisko M."/>
            <person name="Yi Z."/>
            <person name="Salas-Leiva J.S."/>
            <person name="Gallot-Lavallee L."/>
            <person name="Kops G.J.P.L."/>
            <person name="Archibald J.M."/>
            <person name="Simpson A.G.B."/>
            <person name="Roger A.J."/>
        </authorList>
    </citation>
    <scope>NUCLEOTIDE SEQUENCE</scope>
    <source>
        <strain evidence="2">BICM</strain>
    </source>
</reference>
<sequence length="434" mass="47555">MTGLWCNDLHWSGGTSRCWLPIRSLSRRSAPRSCMRTPLPPRPRLSSWWATPKDLRLADLQALEDALMERDSCPGITDLTEVDPSRYTENRVPLGVLEKQFADVIVKMKRKRSEVAGKRVKKETAEKETKAEDKPIKRKAAKAMTRKVKSPAYDDSDDDLATPVPKPRAASKRTRRPPIPEPESDSAGTPDSAAQFPSIKQRIAKATLELDSKTEEYATPVQTRPRALRTRASTMMTAMTAMAMILDTRPPKVDGVCLTSVKSASQHNSLLSVIAEEAPSRRSVSPTNRIRLTVVAQVPFAVTTSTGMPHRRGGRRLILCGIGGLTAPHVPEMWEGVPPPRTHCLGRHIPDTADPCPGEDPGPHPPIAWRDAIRVARSDNHTRSARAVQDGSESLPVAPSTREPTPPATIPPTQQNPLDPSVQLRGPDLLPAVA</sequence>
<evidence type="ECO:0000313" key="2">
    <source>
        <dbReference type="EMBL" id="KAG9391807.1"/>
    </source>
</evidence>
<organism evidence="2 3">
    <name type="scientific">Carpediemonas membranifera</name>
    <dbReference type="NCBI Taxonomy" id="201153"/>
    <lineage>
        <taxon>Eukaryota</taxon>
        <taxon>Metamonada</taxon>
        <taxon>Carpediemonas-like organisms</taxon>
        <taxon>Carpediemonas</taxon>
    </lineage>
</organism>